<dbReference type="GO" id="GO:0004519">
    <property type="term" value="F:endonuclease activity"/>
    <property type="evidence" value="ECO:0007669"/>
    <property type="project" value="UniProtKB-KW"/>
</dbReference>
<keyword evidence="1" id="KW-0255">Endonuclease</keyword>
<gene>
    <name evidence="1" type="ORF">F3X23_23270</name>
</gene>
<reference evidence="1" key="1">
    <citation type="submission" date="2019-09" db="EMBL/GenBank/DDBJ databases">
        <authorList>
            <person name="Ashton P.M."/>
            <person name="Dallman T."/>
            <person name="Nair S."/>
            <person name="De Pinna E."/>
            <person name="Peters T."/>
            <person name="Grant K."/>
        </authorList>
    </citation>
    <scope>NUCLEOTIDE SEQUENCE</scope>
    <source>
        <strain evidence="1">804322</strain>
    </source>
</reference>
<feature type="non-terminal residue" evidence="1">
    <location>
        <position position="1"/>
    </location>
</feature>
<protein>
    <submittedName>
        <fullName evidence="1">Replication endonuclease</fullName>
    </submittedName>
</protein>
<organism evidence="1">
    <name type="scientific">Salmonella enterica I</name>
    <dbReference type="NCBI Taxonomy" id="59201"/>
    <lineage>
        <taxon>Bacteria</taxon>
        <taxon>Pseudomonadati</taxon>
        <taxon>Pseudomonadota</taxon>
        <taxon>Gammaproteobacteria</taxon>
        <taxon>Enterobacterales</taxon>
        <taxon>Enterobacteriaceae</taxon>
        <taxon>Salmonella</taxon>
    </lineage>
</organism>
<sequence length="132" mass="15056">LFTGPDGRRRANTFLRQTIGGNVLPRLRKVAARYKLAADAIDLPFGKSLERLPSLDRPELKKLAGQISGWISQSLYDFTERFDSGTDDPKELHRRTMESYRYLCACSLMLNNQPPYWAEHEANAGQLETRKA</sequence>
<dbReference type="AlphaFoldDB" id="A0A613LDV2"/>
<comment type="caution">
    <text evidence="1">The sequence shown here is derived from an EMBL/GenBank/DDBJ whole genome shotgun (WGS) entry which is preliminary data.</text>
</comment>
<name>A0A613LDV2_SALET</name>
<dbReference type="EMBL" id="AAKVXV010000081">
    <property type="protein sequence ID" value="ECW2919096.1"/>
    <property type="molecule type" value="Genomic_DNA"/>
</dbReference>
<accession>A0A613LDV2</accession>
<keyword evidence="1" id="KW-0540">Nuclease</keyword>
<feature type="non-terminal residue" evidence="1">
    <location>
        <position position="132"/>
    </location>
</feature>
<evidence type="ECO:0000313" key="1">
    <source>
        <dbReference type="EMBL" id="ECW2919096.1"/>
    </source>
</evidence>
<proteinExistence type="predicted"/>
<keyword evidence="1" id="KW-0378">Hydrolase</keyword>